<feature type="region of interest" description="Disordered" evidence="1">
    <location>
        <begin position="1"/>
        <end position="120"/>
    </location>
</feature>
<feature type="region of interest" description="Disordered" evidence="1">
    <location>
        <begin position="281"/>
        <end position="307"/>
    </location>
</feature>
<evidence type="ECO:0000256" key="1">
    <source>
        <dbReference type="SAM" id="MobiDB-lite"/>
    </source>
</evidence>
<organism evidence="2 3">
    <name type="scientific">Phytophthora megakarya</name>
    <dbReference type="NCBI Taxonomy" id="4795"/>
    <lineage>
        <taxon>Eukaryota</taxon>
        <taxon>Sar</taxon>
        <taxon>Stramenopiles</taxon>
        <taxon>Oomycota</taxon>
        <taxon>Peronosporomycetes</taxon>
        <taxon>Peronosporales</taxon>
        <taxon>Peronosporaceae</taxon>
        <taxon>Phytophthora</taxon>
    </lineage>
</organism>
<feature type="compositionally biased region" description="Basic and acidic residues" evidence="1">
    <location>
        <begin position="295"/>
        <end position="307"/>
    </location>
</feature>
<evidence type="ECO:0000313" key="2">
    <source>
        <dbReference type="EMBL" id="OWY96013.1"/>
    </source>
</evidence>
<comment type="caution">
    <text evidence="2">The sequence shown here is derived from an EMBL/GenBank/DDBJ whole genome shotgun (WGS) entry which is preliminary data.</text>
</comment>
<dbReference type="EMBL" id="NBNE01012198">
    <property type="protein sequence ID" value="OWY96013.1"/>
    <property type="molecule type" value="Genomic_DNA"/>
</dbReference>
<name>A0A225USL2_9STRA</name>
<evidence type="ECO:0000313" key="3">
    <source>
        <dbReference type="Proteomes" id="UP000198211"/>
    </source>
</evidence>
<feature type="non-terminal residue" evidence="2">
    <location>
        <position position="1"/>
    </location>
</feature>
<protein>
    <submittedName>
        <fullName evidence="2">Uncharacterized protein</fullName>
    </submittedName>
</protein>
<sequence length="473" mass="52401">MEKKKSFSSAVSSEGPTPPQPPPHTQTFGYSGTHVVASGGRGWRPEPSGGRHDSPLFGRHRKRLYSIEHNESEATTASKDPQEPSSPVAPACQSGTNSVAVQPPRTPQGKATYTTLDGDRGLSAAQRVRIELTAHSDSRAGSGSRANSSEDVFAANAPTYDKKNGPRSCPSTFDDVERMKTKLSPGRNRHGRSGELIVSKLLPTRKSVNSLLTYLHELQISEASLRKQLLTTKKHTEEELYESLSKLNELQRTMQVVERDRRIAEQRLEEKEQRIRELAAKLEQAEARTSPIKDTTPEKQTTKQLRLDEKSKVSNLLLDETPDLKIEALTQPSQSTESRLRPTRLQSIQDEATNSSILSPRSPNRPLWDPWASGGTTPMKNLPPVFTIGPTGLNSMESEFPGSVEQITTIKLEDYELKSVLMSPRSVQGQVEALEKSDANELHTSPAPHIEQQKTDLQHPTPSLQIMVRGYKM</sequence>
<keyword evidence="3" id="KW-1185">Reference proteome</keyword>
<dbReference type="OrthoDB" id="73448at2759"/>
<proteinExistence type="predicted"/>
<dbReference type="STRING" id="4795.A0A225USL2"/>
<dbReference type="AlphaFoldDB" id="A0A225USL2"/>
<gene>
    <name evidence="2" type="ORF">PHMEG_00033831</name>
</gene>
<dbReference type="Proteomes" id="UP000198211">
    <property type="component" value="Unassembled WGS sequence"/>
</dbReference>
<accession>A0A225USL2</accession>
<feature type="compositionally biased region" description="Polar residues" evidence="1">
    <location>
        <begin position="73"/>
        <end position="85"/>
    </location>
</feature>
<reference evidence="3" key="1">
    <citation type="submission" date="2017-03" db="EMBL/GenBank/DDBJ databases">
        <title>Phytopthora megakarya and P. palmivora, two closely related causual agents of cacao black pod achieved similar genome size and gene model numbers by different mechanisms.</title>
        <authorList>
            <person name="Ali S."/>
            <person name="Shao J."/>
            <person name="Larry D.J."/>
            <person name="Kronmiller B."/>
            <person name="Shen D."/>
            <person name="Strem M.D."/>
            <person name="Melnick R.L."/>
            <person name="Guiltinan M.J."/>
            <person name="Tyler B.M."/>
            <person name="Meinhardt L.W."/>
            <person name="Bailey B.A."/>
        </authorList>
    </citation>
    <scope>NUCLEOTIDE SEQUENCE [LARGE SCALE GENOMIC DNA]</scope>
    <source>
        <strain evidence="3">zdho120</strain>
    </source>
</reference>